<dbReference type="GO" id="GO:0005524">
    <property type="term" value="F:ATP binding"/>
    <property type="evidence" value="ECO:0007669"/>
    <property type="project" value="UniProtKB-UniRule"/>
</dbReference>
<keyword evidence="3 6" id="KW-0547">Nucleotide-binding</keyword>
<evidence type="ECO:0000256" key="6">
    <source>
        <dbReference type="PROSITE-ProRule" id="PRU10141"/>
    </source>
</evidence>
<dbReference type="PROSITE" id="PS00108">
    <property type="entry name" value="PROTEIN_KINASE_ST"/>
    <property type="match status" value="1"/>
</dbReference>
<dbReference type="Gene3D" id="1.10.510.10">
    <property type="entry name" value="Transferase(Phosphotransferase) domain 1"/>
    <property type="match status" value="1"/>
</dbReference>
<evidence type="ECO:0000256" key="3">
    <source>
        <dbReference type="ARBA" id="ARBA00022741"/>
    </source>
</evidence>
<dbReference type="InterPro" id="IPR000719">
    <property type="entry name" value="Prot_kinase_dom"/>
</dbReference>
<dbReference type="InterPro" id="IPR030616">
    <property type="entry name" value="Aur-like"/>
</dbReference>
<evidence type="ECO:0000256" key="4">
    <source>
        <dbReference type="ARBA" id="ARBA00022777"/>
    </source>
</evidence>
<dbReference type="EMBL" id="UPSH01000001">
    <property type="protein sequence ID" value="VBB17999.1"/>
    <property type="molecule type" value="Genomic_DNA"/>
</dbReference>
<keyword evidence="4 8" id="KW-0418">Kinase</keyword>
<dbReference type="SUPFAM" id="SSF56112">
    <property type="entry name" value="Protein kinase-like (PK-like)"/>
    <property type="match status" value="1"/>
</dbReference>
<evidence type="ECO:0000256" key="5">
    <source>
        <dbReference type="ARBA" id="ARBA00022840"/>
    </source>
</evidence>
<proteinExistence type="predicted"/>
<gene>
    <name evidence="8" type="ORF">YASMINEVIRUS_462</name>
</gene>
<dbReference type="Proteomes" id="UP000594342">
    <property type="component" value="Unassembled WGS sequence"/>
</dbReference>
<keyword evidence="1" id="KW-0723">Serine/threonine-protein kinase</keyword>
<dbReference type="PANTHER" id="PTHR24350">
    <property type="entry name" value="SERINE/THREONINE-PROTEIN KINASE IAL-RELATED"/>
    <property type="match status" value="1"/>
</dbReference>
<dbReference type="PROSITE" id="PS50011">
    <property type="entry name" value="PROTEIN_KINASE_DOM"/>
    <property type="match status" value="1"/>
</dbReference>
<keyword evidence="2" id="KW-0808">Transferase</keyword>
<evidence type="ECO:0000313" key="9">
    <source>
        <dbReference type="Proteomes" id="UP000594342"/>
    </source>
</evidence>
<dbReference type="SMART" id="SM00220">
    <property type="entry name" value="S_TKc"/>
    <property type="match status" value="1"/>
</dbReference>
<name>A0A5K0U7L0_9VIRU</name>
<keyword evidence="9" id="KW-1185">Reference proteome</keyword>
<reference evidence="8 9" key="1">
    <citation type="submission" date="2018-10" db="EMBL/GenBank/DDBJ databases">
        <authorList>
            <consortium name="IHU Genomes"/>
        </authorList>
    </citation>
    <scope>NUCLEOTIDE SEQUENCE [LARGE SCALE GENOMIC DNA]</scope>
    <source>
        <strain evidence="8 9">A1</strain>
    </source>
</reference>
<dbReference type="GO" id="GO:0004674">
    <property type="term" value="F:protein serine/threonine kinase activity"/>
    <property type="evidence" value="ECO:0007669"/>
    <property type="project" value="UniProtKB-KW"/>
</dbReference>
<evidence type="ECO:0000259" key="7">
    <source>
        <dbReference type="PROSITE" id="PS50011"/>
    </source>
</evidence>
<evidence type="ECO:0000256" key="1">
    <source>
        <dbReference type="ARBA" id="ARBA00022527"/>
    </source>
</evidence>
<sequence length="295" mass="34551">MYNNDLQLTDPTIDRLNEYVEESIEKHRISDDTLKQCMYTEIKVIGKGAFGSIILCEKTVNNAQQRCVLKVVKKKYDYAKEDTYMEIFLQTSLKHPQIVKCAGWYETETSYVLELEHIDGQDLFEVCRVKRLSREEILDCALQLLGIMVYLKVNNVIHRDIKPENIIVDSFGRLHLCDFGLATVVKSNAFRTTNARAVGTIDYMTPEMINYREYGFGTDMWAYGVLLYELVYRSPPFTKNNNSYGTMIAIQKMKVNFDEKRQELYFINDLLKNIFVEDIRRIRIENCINHPYFTS</sequence>
<dbReference type="Pfam" id="PF00069">
    <property type="entry name" value="Pkinase"/>
    <property type="match status" value="1"/>
</dbReference>
<feature type="binding site" evidence="6">
    <location>
        <position position="74"/>
    </location>
    <ligand>
        <name>ATP</name>
        <dbReference type="ChEBI" id="CHEBI:30616"/>
    </ligand>
</feature>
<feature type="domain" description="Protein kinase" evidence="7">
    <location>
        <begin position="39"/>
        <end position="293"/>
    </location>
</feature>
<keyword evidence="5 6" id="KW-0067">ATP-binding</keyword>
<dbReference type="InterPro" id="IPR011009">
    <property type="entry name" value="Kinase-like_dom_sf"/>
</dbReference>
<evidence type="ECO:0000313" key="8">
    <source>
        <dbReference type="EMBL" id="VBB17999.1"/>
    </source>
</evidence>
<comment type="caution">
    <text evidence="8">The sequence shown here is derived from an EMBL/GenBank/DDBJ whole genome shotgun (WGS) entry which is preliminary data.</text>
</comment>
<dbReference type="PROSITE" id="PS00107">
    <property type="entry name" value="PROTEIN_KINASE_ATP"/>
    <property type="match status" value="1"/>
</dbReference>
<evidence type="ECO:0000256" key="2">
    <source>
        <dbReference type="ARBA" id="ARBA00022679"/>
    </source>
</evidence>
<accession>A0A5K0U7L0</accession>
<dbReference type="InterPro" id="IPR017441">
    <property type="entry name" value="Protein_kinase_ATP_BS"/>
</dbReference>
<dbReference type="InterPro" id="IPR008271">
    <property type="entry name" value="Ser/Thr_kinase_AS"/>
</dbReference>
<organism evidence="8 9">
    <name type="scientific">Yasminevirus sp. GU-2018</name>
    <dbReference type="NCBI Taxonomy" id="2420051"/>
    <lineage>
        <taxon>Viruses</taxon>
        <taxon>Varidnaviria</taxon>
        <taxon>Bamfordvirae</taxon>
        <taxon>Nucleocytoviricota</taxon>
        <taxon>Megaviricetes</taxon>
        <taxon>Imitervirales</taxon>
        <taxon>Mimiviridae</taxon>
        <taxon>Klosneuvirinae</taxon>
        <taxon>Yasminevirus</taxon>
        <taxon>Yasminevirus saudimassiliense</taxon>
    </lineage>
</organism>
<protein>
    <submittedName>
        <fullName evidence="8">Putative Auroralike protein kinase</fullName>
    </submittedName>
</protein>